<dbReference type="PANTHER" id="PTHR15892:SF2">
    <property type="entry name" value="LARGE RIBOSOMAL SUBUNIT PROTEIN UL30M"/>
    <property type="match status" value="1"/>
</dbReference>
<dbReference type="Gene3D" id="3.30.1390.20">
    <property type="entry name" value="Ribosomal protein L30, ferredoxin-like fold domain"/>
    <property type="match status" value="1"/>
</dbReference>
<dbReference type="RefSeq" id="WP_122110436.1">
    <property type="nucleotide sequence ID" value="NZ_QOKZ01000001.1"/>
</dbReference>
<feature type="domain" description="Large ribosomal subunit protein uL30-like ferredoxin-like fold" evidence="6">
    <location>
        <begin position="8"/>
        <end position="56"/>
    </location>
</feature>
<dbReference type="InterPro" id="IPR005996">
    <property type="entry name" value="Ribosomal_uL30_bac-type"/>
</dbReference>
<dbReference type="PIRSF" id="PIRSF002211">
    <property type="entry name" value="Ribosomal_L30_bac-type"/>
    <property type="match status" value="1"/>
</dbReference>
<evidence type="ECO:0000256" key="4">
    <source>
        <dbReference type="ARBA" id="ARBA00023274"/>
    </source>
</evidence>
<dbReference type="Pfam" id="PF00327">
    <property type="entry name" value="Ribosomal_L30"/>
    <property type="match status" value="1"/>
</dbReference>
<keyword evidence="8" id="KW-1185">Reference proteome</keyword>
<dbReference type="EMBL" id="QOKZ01000001">
    <property type="protein sequence ID" value="RMC37343.1"/>
    <property type="molecule type" value="Genomic_DNA"/>
</dbReference>
<dbReference type="AlphaFoldDB" id="A0A3M0MJV3"/>
<dbReference type="CDD" id="cd01658">
    <property type="entry name" value="Ribosomal_L30"/>
    <property type="match status" value="1"/>
</dbReference>
<accession>A0A3M0MJV3</accession>
<keyword evidence="4 5" id="KW-0687">Ribonucleoprotein</keyword>
<evidence type="ECO:0000256" key="5">
    <source>
        <dbReference type="HAMAP-Rule" id="MF_01371"/>
    </source>
</evidence>
<sequence length="64" mass="7168">MANKKTIVVKQIGSPIRRPAIQRETLKGLGLNKMHRTRELEDTPAIRGMVAKIPHLAVIVEERG</sequence>
<keyword evidence="3 5" id="KW-0689">Ribosomal protein</keyword>
<evidence type="ECO:0000259" key="6">
    <source>
        <dbReference type="Pfam" id="PF00327"/>
    </source>
</evidence>
<evidence type="ECO:0000256" key="3">
    <source>
        <dbReference type="ARBA" id="ARBA00022980"/>
    </source>
</evidence>
<dbReference type="OrthoDB" id="9812790at2"/>
<reference evidence="7 8" key="1">
    <citation type="submission" date="2018-07" db="EMBL/GenBank/DDBJ databases">
        <authorList>
            <person name="Zhang Y."/>
            <person name="Wang L."/>
            <person name="Ma S."/>
        </authorList>
    </citation>
    <scope>NUCLEOTIDE SEQUENCE [LARGE SCALE GENOMIC DNA]</scope>
    <source>
        <strain evidence="7 8">4-2</strain>
    </source>
</reference>
<protein>
    <recommendedName>
        <fullName evidence="5">Large ribosomal subunit protein uL30</fullName>
    </recommendedName>
</protein>
<dbReference type="Proteomes" id="UP000273516">
    <property type="component" value="Unassembled WGS sequence"/>
</dbReference>
<dbReference type="GO" id="GO:0003735">
    <property type="term" value="F:structural constituent of ribosome"/>
    <property type="evidence" value="ECO:0007669"/>
    <property type="project" value="InterPro"/>
</dbReference>
<dbReference type="InterPro" id="IPR036919">
    <property type="entry name" value="Ribo_uL30_ferredoxin-like_sf"/>
</dbReference>
<dbReference type="SUPFAM" id="SSF55129">
    <property type="entry name" value="Ribosomal protein L30p/L7e"/>
    <property type="match status" value="1"/>
</dbReference>
<comment type="similarity">
    <text evidence="1 5">Belongs to the universal ribosomal protein uL30 family.</text>
</comment>
<proteinExistence type="inferred from homology"/>
<gene>
    <name evidence="5" type="primary">rpmD</name>
    <name evidence="7" type="ORF">C9E81_00890</name>
</gene>
<dbReference type="GO" id="GO:0022625">
    <property type="term" value="C:cytosolic large ribosomal subunit"/>
    <property type="evidence" value="ECO:0007669"/>
    <property type="project" value="TreeGrafter"/>
</dbReference>
<dbReference type="GO" id="GO:0006412">
    <property type="term" value="P:translation"/>
    <property type="evidence" value="ECO:0007669"/>
    <property type="project" value="UniProtKB-UniRule"/>
</dbReference>
<dbReference type="NCBIfam" id="TIGR01308">
    <property type="entry name" value="rpmD_bact"/>
    <property type="match status" value="1"/>
</dbReference>
<name>A0A3M0MJV3_9RHOB</name>
<dbReference type="InterPro" id="IPR016082">
    <property type="entry name" value="Ribosomal_uL30_ferredoxin-like"/>
</dbReference>
<comment type="subunit">
    <text evidence="2 5">Part of the 50S ribosomal subunit.</text>
</comment>
<organism evidence="7 8">
    <name type="scientific">Paracoccus alkanivorans</name>
    <dbReference type="NCBI Taxonomy" id="2116655"/>
    <lineage>
        <taxon>Bacteria</taxon>
        <taxon>Pseudomonadati</taxon>
        <taxon>Pseudomonadota</taxon>
        <taxon>Alphaproteobacteria</taxon>
        <taxon>Rhodobacterales</taxon>
        <taxon>Paracoccaceae</taxon>
        <taxon>Paracoccus</taxon>
    </lineage>
</organism>
<evidence type="ECO:0000313" key="7">
    <source>
        <dbReference type="EMBL" id="RMC37343.1"/>
    </source>
</evidence>
<dbReference type="PANTHER" id="PTHR15892">
    <property type="entry name" value="MITOCHONDRIAL RIBOSOMAL PROTEIN L30"/>
    <property type="match status" value="1"/>
</dbReference>
<comment type="caution">
    <text evidence="7">The sequence shown here is derived from an EMBL/GenBank/DDBJ whole genome shotgun (WGS) entry which is preliminary data.</text>
</comment>
<dbReference type="HAMAP" id="MF_01371_B">
    <property type="entry name" value="Ribosomal_uL30_B"/>
    <property type="match status" value="1"/>
</dbReference>
<evidence type="ECO:0000313" key="8">
    <source>
        <dbReference type="Proteomes" id="UP000273516"/>
    </source>
</evidence>
<evidence type="ECO:0000256" key="1">
    <source>
        <dbReference type="ARBA" id="ARBA00007594"/>
    </source>
</evidence>
<evidence type="ECO:0000256" key="2">
    <source>
        <dbReference type="ARBA" id="ARBA00011838"/>
    </source>
</evidence>